<protein>
    <submittedName>
        <fullName evidence="1">Uncharacterized protein</fullName>
    </submittedName>
</protein>
<keyword evidence="2" id="KW-1185">Reference proteome</keyword>
<proteinExistence type="predicted"/>
<evidence type="ECO:0000313" key="2">
    <source>
        <dbReference type="Proteomes" id="UP000188533"/>
    </source>
</evidence>
<dbReference type="EMBL" id="BDGU01000468">
    <property type="protein sequence ID" value="GAW07543.1"/>
    <property type="molecule type" value="Genomic_DNA"/>
</dbReference>
<gene>
    <name evidence="1" type="ORF">LENED_009543</name>
</gene>
<reference evidence="1 2" key="1">
    <citation type="submission" date="2016-08" db="EMBL/GenBank/DDBJ databases">
        <authorList>
            <consortium name="Lentinula edodes genome sequencing consortium"/>
            <person name="Sakamoto Y."/>
            <person name="Nakade K."/>
            <person name="Sato S."/>
            <person name="Yoshida Y."/>
            <person name="Miyazaki K."/>
            <person name="Natsume S."/>
            <person name="Konno N."/>
        </authorList>
    </citation>
    <scope>NUCLEOTIDE SEQUENCE [LARGE SCALE GENOMIC DNA]</scope>
    <source>
        <strain evidence="1 2">NBRC 111202</strain>
    </source>
</reference>
<name>A0A1Q3EK13_LENED</name>
<evidence type="ECO:0000313" key="1">
    <source>
        <dbReference type="EMBL" id="GAW07543.1"/>
    </source>
</evidence>
<dbReference type="AlphaFoldDB" id="A0A1Q3EK13"/>
<comment type="caution">
    <text evidence="1">The sequence shown here is derived from an EMBL/GenBank/DDBJ whole genome shotgun (WGS) entry which is preliminary data.</text>
</comment>
<dbReference type="Proteomes" id="UP000188533">
    <property type="component" value="Unassembled WGS sequence"/>
</dbReference>
<reference evidence="1 2" key="2">
    <citation type="submission" date="2017-02" db="EMBL/GenBank/DDBJ databases">
        <title>A genome survey and senescence transcriptome analysis in Lentinula edodes.</title>
        <authorList>
            <person name="Sakamoto Y."/>
            <person name="Nakade K."/>
            <person name="Sato S."/>
            <person name="Yoshida Y."/>
            <person name="Miyazaki K."/>
            <person name="Natsume S."/>
            <person name="Konno N."/>
        </authorList>
    </citation>
    <scope>NUCLEOTIDE SEQUENCE [LARGE SCALE GENOMIC DNA]</scope>
    <source>
        <strain evidence="1 2">NBRC 111202</strain>
    </source>
</reference>
<accession>A0A1Q3EK13</accession>
<organism evidence="1 2">
    <name type="scientific">Lentinula edodes</name>
    <name type="common">Shiitake mushroom</name>
    <name type="synonym">Lentinus edodes</name>
    <dbReference type="NCBI Taxonomy" id="5353"/>
    <lineage>
        <taxon>Eukaryota</taxon>
        <taxon>Fungi</taxon>
        <taxon>Dikarya</taxon>
        <taxon>Basidiomycota</taxon>
        <taxon>Agaricomycotina</taxon>
        <taxon>Agaricomycetes</taxon>
        <taxon>Agaricomycetidae</taxon>
        <taxon>Agaricales</taxon>
        <taxon>Marasmiineae</taxon>
        <taxon>Omphalotaceae</taxon>
        <taxon>Lentinula</taxon>
    </lineage>
</organism>
<sequence length="79" mass="9047">MPTNEPTTKEWRPAFFTTGEDCCIWLVDPKSRCGYSLSSFRYQGNEHIKPPNLTFWGGLAQNIHCERSVIDIAPTLLFI</sequence>